<dbReference type="STRING" id="564608.C1MX28"/>
<feature type="domain" description="Endonuclease/exonuclease/phosphatase" evidence="1">
    <location>
        <begin position="116"/>
        <end position="434"/>
    </location>
</feature>
<gene>
    <name evidence="2" type="ORF">MICPUCDRAFT_60008</name>
</gene>
<dbReference type="eggNOG" id="KOG0620">
    <property type="taxonomic scope" value="Eukaryota"/>
</dbReference>
<dbReference type="Pfam" id="PF03372">
    <property type="entry name" value="Exo_endo_phos"/>
    <property type="match status" value="1"/>
</dbReference>
<dbReference type="EMBL" id="GG663742">
    <property type="protein sequence ID" value="EEH55095.1"/>
    <property type="molecule type" value="Genomic_DNA"/>
</dbReference>
<evidence type="ECO:0000259" key="1">
    <source>
        <dbReference type="Pfam" id="PF03372"/>
    </source>
</evidence>
<dbReference type="PANTHER" id="PTHR12121:SF101">
    <property type="entry name" value="ENDONUCLEASE_EXONUCLEASE_PHOSPHATASE DOMAIN-CONTAINING PROTEIN"/>
    <property type="match status" value="1"/>
</dbReference>
<dbReference type="GeneID" id="9685764"/>
<dbReference type="RefSeq" id="XP_003060326.1">
    <property type="nucleotide sequence ID" value="XM_003060280.1"/>
</dbReference>
<proteinExistence type="predicted"/>
<dbReference type="InterPro" id="IPR036691">
    <property type="entry name" value="Endo/exonu/phosph_ase_sf"/>
</dbReference>
<sequence>MSLTAVASLQPTAFRLLRRVAPRSSSASVRSFASLSAKQGAQTAWISRAHPSRRQSFGFVLAAAAASSRDVSHFSSSVAFAGSRVDRLSHARQHRRAFATSTIVMASSETHDARVVTYNVLSSSLCEPTYFTHCAPEDLDPPTRLKKTLVKLEDEMKKGAVIALQEVSQKWTGELHVFFAKRGYHLVSSLYGKPFNGYMGIALAVPIDKYDVVKVDISRCSDTKRLPRAPKPSKMKELLVDKPLGLYYFLTGKRAKQSDWALARNRFNTIMYATLKCKSSGVEFGVANYHMPCMFRDPRVMTIHSQLAAAYAQKMAGSLPVVLMGDFNLKPGDGGYDLITTGDIDAAHEAAPVAPDGETWSTALTYPMRSAYHVATGSEPDFTNFAQIKDDPQFIDTLDYIFISPTVDVAEVMPLPHRSEVKGPFPSAVEPSDHILLAATVRVPGK</sequence>
<dbReference type="InterPro" id="IPR050410">
    <property type="entry name" value="CCR4/nocturin_mRNA_transcr"/>
</dbReference>
<evidence type="ECO:0000313" key="2">
    <source>
        <dbReference type="EMBL" id="EEH55095.1"/>
    </source>
</evidence>
<accession>C1MX28</accession>
<dbReference type="Gene3D" id="3.60.10.10">
    <property type="entry name" value="Endonuclease/exonuclease/phosphatase"/>
    <property type="match status" value="1"/>
</dbReference>
<name>C1MX28_MICPC</name>
<dbReference type="InterPro" id="IPR005135">
    <property type="entry name" value="Endo/exonuclease/phosphatase"/>
</dbReference>
<dbReference type="KEGG" id="mpp:MICPUCDRAFT_60008"/>
<dbReference type="SUPFAM" id="SSF56219">
    <property type="entry name" value="DNase I-like"/>
    <property type="match status" value="1"/>
</dbReference>
<dbReference type="AlphaFoldDB" id="C1MX28"/>
<reference evidence="2 3" key="1">
    <citation type="journal article" date="2009" name="Science">
        <title>Green evolution and dynamic adaptations revealed by genomes of the marine picoeukaryotes Micromonas.</title>
        <authorList>
            <person name="Worden A.Z."/>
            <person name="Lee J.H."/>
            <person name="Mock T."/>
            <person name="Rouze P."/>
            <person name="Simmons M.P."/>
            <person name="Aerts A.L."/>
            <person name="Allen A.E."/>
            <person name="Cuvelier M.L."/>
            <person name="Derelle E."/>
            <person name="Everett M.V."/>
            <person name="Foulon E."/>
            <person name="Grimwood J."/>
            <person name="Gundlach H."/>
            <person name="Henrissat B."/>
            <person name="Napoli C."/>
            <person name="McDonald S.M."/>
            <person name="Parker M.S."/>
            <person name="Rombauts S."/>
            <person name="Salamov A."/>
            <person name="Von Dassow P."/>
            <person name="Badger J.H."/>
            <person name="Coutinho P.M."/>
            <person name="Demir E."/>
            <person name="Dubchak I."/>
            <person name="Gentemann C."/>
            <person name="Eikrem W."/>
            <person name="Gready J.E."/>
            <person name="John U."/>
            <person name="Lanier W."/>
            <person name="Lindquist E.A."/>
            <person name="Lucas S."/>
            <person name="Mayer K.F."/>
            <person name="Moreau H."/>
            <person name="Not F."/>
            <person name="Otillar R."/>
            <person name="Panaud O."/>
            <person name="Pangilinan J."/>
            <person name="Paulsen I."/>
            <person name="Piegu B."/>
            <person name="Poliakov A."/>
            <person name="Robbens S."/>
            <person name="Schmutz J."/>
            <person name="Toulza E."/>
            <person name="Wyss T."/>
            <person name="Zelensky A."/>
            <person name="Zhou K."/>
            <person name="Armbrust E.V."/>
            <person name="Bhattacharya D."/>
            <person name="Goodenough U.W."/>
            <person name="Van de Peer Y."/>
            <person name="Grigoriev I.V."/>
        </authorList>
    </citation>
    <scope>NUCLEOTIDE SEQUENCE [LARGE SCALE GENOMIC DNA]</scope>
    <source>
        <strain evidence="2 3">CCMP1545</strain>
    </source>
</reference>
<evidence type="ECO:0000313" key="3">
    <source>
        <dbReference type="Proteomes" id="UP000001876"/>
    </source>
</evidence>
<dbReference type="GO" id="GO:0000175">
    <property type="term" value="F:3'-5'-RNA exonuclease activity"/>
    <property type="evidence" value="ECO:0007669"/>
    <property type="project" value="TreeGrafter"/>
</dbReference>
<dbReference type="PANTHER" id="PTHR12121">
    <property type="entry name" value="CARBON CATABOLITE REPRESSOR PROTEIN 4"/>
    <property type="match status" value="1"/>
</dbReference>
<organism evidence="3">
    <name type="scientific">Micromonas pusilla (strain CCMP1545)</name>
    <name type="common">Picoplanktonic green alga</name>
    <dbReference type="NCBI Taxonomy" id="564608"/>
    <lineage>
        <taxon>Eukaryota</taxon>
        <taxon>Viridiplantae</taxon>
        <taxon>Chlorophyta</taxon>
        <taxon>Mamiellophyceae</taxon>
        <taxon>Mamiellales</taxon>
        <taxon>Mamiellaceae</taxon>
        <taxon>Micromonas</taxon>
    </lineage>
</organism>
<dbReference type="Proteomes" id="UP000001876">
    <property type="component" value="Unassembled WGS sequence"/>
</dbReference>
<protein>
    <submittedName>
        <fullName evidence="2">Predicted protein</fullName>
    </submittedName>
</protein>
<keyword evidence="3" id="KW-1185">Reference proteome</keyword>
<dbReference type="OMA" id="TYHMPCA"/>
<dbReference type="OrthoDB" id="2866996at2759"/>